<reference evidence="1 2" key="1">
    <citation type="submission" date="2019-04" db="EMBL/GenBank/DDBJ databases">
        <title>Geobacter oryzae sp. nov., ferric-reducing bacteria isolated from paddy soil.</title>
        <authorList>
            <person name="Xu Z."/>
            <person name="Masuda Y."/>
            <person name="Itoh H."/>
            <person name="Senoo K."/>
        </authorList>
    </citation>
    <scope>NUCLEOTIDE SEQUENCE [LARGE SCALE GENOMIC DNA]</scope>
    <source>
        <strain evidence="1 2">Red111</strain>
    </source>
</reference>
<dbReference type="InterPro" id="IPR029063">
    <property type="entry name" value="SAM-dependent_MTases_sf"/>
</dbReference>
<comment type="caution">
    <text evidence="1">The sequence shown here is derived from an EMBL/GenBank/DDBJ whole genome shotgun (WGS) entry which is preliminary data.</text>
</comment>
<evidence type="ECO:0000313" key="1">
    <source>
        <dbReference type="EMBL" id="TGU72279.1"/>
    </source>
</evidence>
<proteinExistence type="predicted"/>
<sequence>MRDKRTYKEQFRAFQSQSGPEGRFALDWQERLPCLNDKTVTTAFDRHYVYHLAWAARILSQTRPESHVDISSSLFFSATVSAFLPVRFYDYRPAPLGLDGLSCDAADLLGLPFADESVSSISCMHVVEHVGLGRYGDPLDPDGDLKAIAELKRVLAPGGDLLYVVPTGGTALIMFNAHRIYTYEQTLQYFEGLELTEFALIPENPEDGGLVRGASKELADRQKYGCGCFWFRKL</sequence>
<organism evidence="1 2">
    <name type="scientific">Geomonas terrae</name>
    <dbReference type="NCBI Taxonomy" id="2562681"/>
    <lineage>
        <taxon>Bacteria</taxon>
        <taxon>Pseudomonadati</taxon>
        <taxon>Thermodesulfobacteriota</taxon>
        <taxon>Desulfuromonadia</taxon>
        <taxon>Geobacterales</taxon>
        <taxon>Geobacteraceae</taxon>
        <taxon>Geomonas</taxon>
    </lineage>
</organism>
<dbReference type="Pfam" id="PF03269">
    <property type="entry name" value="DUF268"/>
    <property type="match status" value="1"/>
</dbReference>
<keyword evidence="2" id="KW-1185">Reference proteome</keyword>
<dbReference type="InterPro" id="IPR004951">
    <property type="entry name" value="DUF268_CAE_spp"/>
</dbReference>
<accession>A0A4S1CFK1</accession>
<dbReference type="Gene3D" id="3.40.50.150">
    <property type="entry name" value="Vaccinia Virus protein VP39"/>
    <property type="match status" value="1"/>
</dbReference>
<dbReference type="Proteomes" id="UP000306416">
    <property type="component" value="Unassembled WGS sequence"/>
</dbReference>
<name>A0A4S1CFK1_9BACT</name>
<gene>
    <name evidence="1" type="ORF">E4633_08175</name>
</gene>
<dbReference type="SUPFAM" id="SSF53335">
    <property type="entry name" value="S-adenosyl-L-methionine-dependent methyltransferases"/>
    <property type="match status" value="1"/>
</dbReference>
<dbReference type="EMBL" id="SRSC01000002">
    <property type="protein sequence ID" value="TGU72279.1"/>
    <property type="molecule type" value="Genomic_DNA"/>
</dbReference>
<dbReference type="AlphaFoldDB" id="A0A4S1CFK1"/>
<evidence type="ECO:0000313" key="2">
    <source>
        <dbReference type="Proteomes" id="UP000306416"/>
    </source>
</evidence>
<protein>
    <submittedName>
        <fullName evidence="1">DUF268 domain-containing protein</fullName>
    </submittedName>
</protein>